<dbReference type="Pfam" id="PF07883">
    <property type="entry name" value="Cupin_2"/>
    <property type="match status" value="1"/>
</dbReference>
<dbReference type="InterPro" id="IPR013096">
    <property type="entry name" value="Cupin_2"/>
</dbReference>
<sequence>MNKVDPKDVTLHALPRTVGNAETGETVTFLKTTPETNGAYVQFTTHLDPNDGIPMHYHEAFSESFLGIDGELSLKVNGKVHILKAGDTFVVQPGERHTFWNHTSEFVNFTVEIRPADDFERFIRCGYGLKADRRTLPGKIPVPRNPLLWGFLFQWGGTYLPVIPIRMQKLFFGALAKLGKWLGADKTLEKYYVEPEDVVASTGDTA</sequence>
<dbReference type="InterPro" id="IPR014710">
    <property type="entry name" value="RmlC-like_jellyroll"/>
</dbReference>
<keyword evidence="2" id="KW-0223">Dioxygenase</keyword>
<organism evidence="2 3">
    <name type="scientific">Aureibacillus halotolerans</name>
    <dbReference type="NCBI Taxonomy" id="1508390"/>
    <lineage>
        <taxon>Bacteria</taxon>
        <taxon>Bacillati</taxon>
        <taxon>Bacillota</taxon>
        <taxon>Bacilli</taxon>
        <taxon>Bacillales</taxon>
        <taxon>Bacillaceae</taxon>
        <taxon>Aureibacillus</taxon>
    </lineage>
</organism>
<dbReference type="PANTHER" id="PTHR36440">
    <property type="entry name" value="PUTATIVE (AFU_ORTHOLOGUE AFUA_8G07350)-RELATED"/>
    <property type="match status" value="1"/>
</dbReference>
<dbReference type="PANTHER" id="PTHR36440:SF1">
    <property type="entry name" value="PUTATIVE (AFU_ORTHOLOGUE AFUA_8G07350)-RELATED"/>
    <property type="match status" value="1"/>
</dbReference>
<feature type="domain" description="Cupin type-2" evidence="1">
    <location>
        <begin position="45"/>
        <end position="105"/>
    </location>
</feature>
<reference evidence="2 3" key="1">
    <citation type="submission" date="2019-03" db="EMBL/GenBank/DDBJ databases">
        <title>Genomic Encyclopedia of Type Strains, Phase IV (KMG-IV): sequencing the most valuable type-strain genomes for metagenomic binning, comparative biology and taxonomic classification.</title>
        <authorList>
            <person name="Goeker M."/>
        </authorList>
    </citation>
    <scope>NUCLEOTIDE SEQUENCE [LARGE SCALE GENOMIC DNA]</scope>
    <source>
        <strain evidence="2 3">DSM 28697</strain>
    </source>
</reference>
<evidence type="ECO:0000259" key="1">
    <source>
        <dbReference type="Pfam" id="PF07883"/>
    </source>
</evidence>
<dbReference type="SUPFAM" id="SSF51182">
    <property type="entry name" value="RmlC-like cupins"/>
    <property type="match status" value="1"/>
</dbReference>
<comment type="caution">
    <text evidence="2">The sequence shown here is derived from an EMBL/GenBank/DDBJ whole genome shotgun (WGS) entry which is preliminary data.</text>
</comment>
<dbReference type="RefSeq" id="WP_133580019.1">
    <property type="nucleotide sequence ID" value="NZ_SNYJ01000005.1"/>
</dbReference>
<evidence type="ECO:0000313" key="2">
    <source>
        <dbReference type="EMBL" id="TDQ40831.1"/>
    </source>
</evidence>
<dbReference type="EMBL" id="SNYJ01000005">
    <property type="protein sequence ID" value="TDQ40831.1"/>
    <property type="molecule type" value="Genomic_DNA"/>
</dbReference>
<evidence type="ECO:0000313" key="3">
    <source>
        <dbReference type="Proteomes" id="UP000295632"/>
    </source>
</evidence>
<keyword evidence="2" id="KW-0560">Oxidoreductase</keyword>
<dbReference type="Proteomes" id="UP000295632">
    <property type="component" value="Unassembled WGS sequence"/>
</dbReference>
<dbReference type="OrthoDB" id="72027at2"/>
<dbReference type="InterPro" id="IPR011051">
    <property type="entry name" value="RmlC_Cupin_sf"/>
</dbReference>
<gene>
    <name evidence="2" type="ORF">EV213_105177</name>
</gene>
<dbReference type="GO" id="GO:0051213">
    <property type="term" value="F:dioxygenase activity"/>
    <property type="evidence" value="ECO:0007669"/>
    <property type="project" value="UniProtKB-KW"/>
</dbReference>
<keyword evidence="3" id="KW-1185">Reference proteome</keyword>
<dbReference type="InterPro" id="IPR053146">
    <property type="entry name" value="QDO-like"/>
</dbReference>
<name>A0A4R6U423_9BACI</name>
<dbReference type="AlphaFoldDB" id="A0A4R6U423"/>
<protein>
    <submittedName>
        <fullName evidence="2">Quercetin dioxygenase-like cupin family protein</fullName>
    </submittedName>
</protein>
<accession>A0A4R6U423</accession>
<proteinExistence type="predicted"/>
<dbReference type="Gene3D" id="2.60.120.10">
    <property type="entry name" value="Jelly Rolls"/>
    <property type="match status" value="1"/>
</dbReference>